<dbReference type="PANTHER" id="PTHR43883">
    <property type="entry name" value="SLR0207 PROTEIN"/>
    <property type="match status" value="1"/>
</dbReference>
<evidence type="ECO:0000313" key="2">
    <source>
        <dbReference type="EMBL" id="KAJ3573069.1"/>
    </source>
</evidence>
<dbReference type="AlphaFoldDB" id="A0AAD5VYI1"/>
<feature type="domain" description="Swiss Army Knife 2H phosphoesterase" evidence="1">
    <location>
        <begin position="171"/>
        <end position="281"/>
    </location>
</feature>
<dbReference type="InterPro" id="IPR052732">
    <property type="entry name" value="Cell-binding_unc_protein"/>
</dbReference>
<evidence type="ECO:0000259" key="1">
    <source>
        <dbReference type="Pfam" id="PF22547"/>
    </source>
</evidence>
<dbReference type="SUPFAM" id="SSF48452">
    <property type="entry name" value="TPR-like"/>
    <property type="match status" value="1"/>
</dbReference>
<sequence>MQPVMRRMALMIEDIRHNNLESLAGQVASCRVHKAIRKMVRIFHFTLEISDQVGSRYRWCGKRFQRLALLPIARSSIYERFDPRNRIKQVQHKGQKVLRNQKDAEGLRIDEAGYSLLAATGLMSPGRGREYFATATPRQHELIGCLHWNTFATELTTSMAFSLQHIRGVWALTGPGIDQLVQTATDACPDVSHLQCNNKMPYHVTLVSKEELRDLPFRSLDQLQPTADQIDIGQLFSAGIGGGKNGVFFVVIIWANGQQLRKRLGLPPKHFHITLSPHDDHDMDKSISSLLHGQRSNRSLDFLDHSSFTSFTFSRYIEATTTAKELIALHPQSQKGFLRFADASFALGNFKDAMLAFAQTFERAEGNVKLQDYCIKKMAECSQETEWGTLLQAHESDRVFPDSLLAPWSTSLREKISSLELSPSLSLESRESLLIPTVTQRPYKLPRFFRWIIPYQLAAMSTPRNEEDINALALTSPRHSPCIDTYRRNTSTLCMV</sequence>
<dbReference type="InterPro" id="IPR011990">
    <property type="entry name" value="TPR-like_helical_dom_sf"/>
</dbReference>
<proteinExistence type="predicted"/>
<dbReference type="PANTHER" id="PTHR43883:SF1">
    <property type="entry name" value="GLUCONOKINASE"/>
    <property type="match status" value="1"/>
</dbReference>
<dbReference type="InterPro" id="IPR054498">
    <property type="entry name" value="2H-SAK"/>
</dbReference>
<comment type="caution">
    <text evidence="2">The sequence shown here is derived from an EMBL/GenBank/DDBJ whole genome shotgun (WGS) entry which is preliminary data.</text>
</comment>
<evidence type="ECO:0000313" key="3">
    <source>
        <dbReference type="Proteomes" id="UP001213000"/>
    </source>
</evidence>
<gene>
    <name evidence="2" type="ORF">NP233_g2670</name>
</gene>
<keyword evidence="3" id="KW-1185">Reference proteome</keyword>
<protein>
    <recommendedName>
        <fullName evidence="1">Swiss Army Knife 2H phosphoesterase domain-containing protein</fullName>
    </recommendedName>
</protein>
<organism evidence="2 3">
    <name type="scientific">Leucocoprinus birnbaumii</name>
    <dbReference type="NCBI Taxonomy" id="56174"/>
    <lineage>
        <taxon>Eukaryota</taxon>
        <taxon>Fungi</taxon>
        <taxon>Dikarya</taxon>
        <taxon>Basidiomycota</taxon>
        <taxon>Agaricomycotina</taxon>
        <taxon>Agaricomycetes</taxon>
        <taxon>Agaricomycetidae</taxon>
        <taxon>Agaricales</taxon>
        <taxon>Agaricineae</taxon>
        <taxon>Agaricaceae</taxon>
        <taxon>Leucocoprinus</taxon>
    </lineage>
</organism>
<dbReference type="Pfam" id="PF22547">
    <property type="entry name" value="2H-SAK"/>
    <property type="match status" value="1"/>
</dbReference>
<name>A0AAD5VYI1_9AGAR</name>
<accession>A0AAD5VYI1</accession>
<dbReference type="Proteomes" id="UP001213000">
    <property type="component" value="Unassembled WGS sequence"/>
</dbReference>
<dbReference type="EMBL" id="JANIEX010000116">
    <property type="protein sequence ID" value="KAJ3573069.1"/>
    <property type="molecule type" value="Genomic_DNA"/>
</dbReference>
<reference evidence="2" key="1">
    <citation type="submission" date="2022-07" db="EMBL/GenBank/DDBJ databases">
        <title>Genome Sequence of Leucocoprinus birnbaumii.</title>
        <authorList>
            <person name="Buettner E."/>
        </authorList>
    </citation>
    <scope>NUCLEOTIDE SEQUENCE</scope>
    <source>
        <strain evidence="2">VT141</strain>
    </source>
</reference>